<dbReference type="EC" id="2.7.11.1" evidence="4"/>
<keyword evidence="17 20" id="KW-0472">Membrane</keyword>
<keyword evidence="18" id="KW-0325">Glycoprotein</keyword>
<keyword evidence="15" id="KW-0067">ATP-binding</keyword>
<feature type="transmembrane region" description="Helical" evidence="20">
    <location>
        <begin position="252"/>
        <end position="270"/>
    </location>
</feature>
<evidence type="ECO:0000256" key="5">
    <source>
        <dbReference type="ARBA" id="ARBA00022448"/>
    </source>
</evidence>
<dbReference type="GO" id="GO:0005886">
    <property type="term" value="C:plasma membrane"/>
    <property type="evidence" value="ECO:0007669"/>
    <property type="project" value="UniProtKB-SubCell"/>
</dbReference>
<dbReference type="SMART" id="SM00365">
    <property type="entry name" value="LRR_SD22"/>
    <property type="match status" value="13"/>
</dbReference>
<dbReference type="SUPFAM" id="SSF52058">
    <property type="entry name" value="L domain-like"/>
    <property type="match status" value="4"/>
</dbReference>
<feature type="transmembrane region" description="Helical" evidence="20">
    <location>
        <begin position="199"/>
        <end position="216"/>
    </location>
</feature>
<name>A0A835MYG0_9ROSI</name>
<evidence type="ECO:0000256" key="16">
    <source>
        <dbReference type="ARBA" id="ARBA00022989"/>
    </source>
</evidence>
<dbReference type="FunFam" id="3.80.10.10:FF:000095">
    <property type="entry name" value="LRR receptor-like serine/threonine-protein kinase GSO1"/>
    <property type="match status" value="1"/>
</dbReference>
<proteinExistence type="inferred from homology"/>
<feature type="domain" description="Leucine-rich repeat-containing N-terminal plant-type" evidence="21">
    <location>
        <begin position="432"/>
        <end position="456"/>
    </location>
</feature>
<dbReference type="FunFam" id="3.80.10.10:FF:000275">
    <property type="entry name" value="Leucine-rich repeat receptor-like protein kinase"/>
    <property type="match status" value="1"/>
</dbReference>
<dbReference type="Gene3D" id="3.80.10.10">
    <property type="entry name" value="Ribonuclease Inhibitor"/>
    <property type="match status" value="7"/>
</dbReference>
<keyword evidence="14" id="KW-0418">Kinase</keyword>
<evidence type="ECO:0000256" key="6">
    <source>
        <dbReference type="ARBA" id="ARBA00022475"/>
    </source>
</evidence>
<gene>
    <name evidence="23" type="ORF">SADUNF_Sadunf05G0022300</name>
</gene>
<feature type="region of interest" description="Disordered" evidence="19">
    <location>
        <begin position="1"/>
        <end position="30"/>
    </location>
</feature>
<evidence type="ECO:0000256" key="20">
    <source>
        <dbReference type="SAM" id="Phobius"/>
    </source>
</evidence>
<evidence type="ECO:0000256" key="7">
    <source>
        <dbReference type="ARBA" id="ARBA00022527"/>
    </source>
</evidence>
<dbReference type="InterPro" id="IPR005829">
    <property type="entry name" value="Sugar_transporter_CS"/>
</dbReference>
<evidence type="ECO:0000256" key="9">
    <source>
        <dbReference type="ARBA" id="ARBA00022679"/>
    </source>
</evidence>
<evidence type="ECO:0000256" key="15">
    <source>
        <dbReference type="ARBA" id="ARBA00022840"/>
    </source>
</evidence>
<comment type="caution">
    <text evidence="23">The sequence shown here is derived from an EMBL/GenBank/DDBJ whole genome shotgun (WGS) entry which is preliminary data.</text>
</comment>
<dbReference type="GO" id="GO:0004674">
    <property type="term" value="F:protein serine/threonine kinase activity"/>
    <property type="evidence" value="ECO:0007669"/>
    <property type="project" value="UniProtKB-KW"/>
</dbReference>
<evidence type="ECO:0000259" key="21">
    <source>
        <dbReference type="Pfam" id="PF08263"/>
    </source>
</evidence>
<feature type="domain" description="Disease resistance R13L4/SHOC-2-like LRR" evidence="22">
    <location>
        <begin position="1494"/>
        <end position="1619"/>
    </location>
</feature>
<dbReference type="Pfam" id="PF13855">
    <property type="entry name" value="LRR_8"/>
    <property type="match status" value="3"/>
</dbReference>
<dbReference type="InterPro" id="IPR036259">
    <property type="entry name" value="MFS_trans_sf"/>
</dbReference>
<dbReference type="Pfam" id="PF00083">
    <property type="entry name" value="Sugar_tr"/>
    <property type="match status" value="2"/>
</dbReference>
<keyword evidence="13" id="KW-0547">Nucleotide-binding</keyword>
<dbReference type="PROSITE" id="PS00216">
    <property type="entry name" value="SUGAR_TRANSPORT_1"/>
    <property type="match status" value="1"/>
</dbReference>
<feature type="transmembrane region" description="Helical" evidence="20">
    <location>
        <begin position="71"/>
        <end position="96"/>
    </location>
</feature>
<dbReference type="Pfam" id="PF00560">
    <property type="entry name" value="LRR_1"/>
    <property type="match status" value="9"/>
</dbReference>
<dbReference type="SUPFAM" id="SSF56112">
    <property type="entry name" value="Protein kinase-like (PK-like)"/>
    <property type="match status" value="2"/>
</dbReference>
<evidence type="ECO:0000259" key="22">
    <source>
        <dbReference type="Pfam" id="PF23598"/>
    </source>
</evidence>
<dbReference type="PANTHER" id="PTHR48010:SF58">
    <property type="entry name" value="RECEPTOR PROTEIN KINASE-LIKE PROTEIN ZAR1"/>
    <property type="match status" value="1"/>
</dbReference>
<evidence type="ECO:0000313" key="24">
    <source>
        <dbReference type="Proteomes" id="UP000657918"/>
    </source>
</evidence>
<feature type="transmembrane region" description="Helical" evidence="20">
    <location>
        <begin position="344"/>
        <end position="365"/>
    </location>
</feature>
<dbReference type="FunFam" id="3.80.10.10:FF:000383">
    <property type="entry name" value="Leucine-rich repeat receptor protein kinase EMS1"/>
    <property type="match status" value="1"/>
</dbReference>
<dbReference type="InterPro" id="IPR013210">
    <property type="entry name" value="LRR_N_plant-typ"/>
</dbReference>
<sequence>MAGDGIEEGLESATSPLLPGEKSTSSSKTSNQYSITPVLVFSTLVALCGSFTYGCSVGYSSPAESGIMEDLGLSVAAYSVFGSIVTIGGMVGAILSGKMADLVGRRGVPVYISEITPKNLRGRFTSANQLLACCGFATTYFVGSIAKLGRQKEFEASLQRFRGTESDISEEAVDISDAIEILKQTSAETRTLELFQRRYAYVIIVGVGLILLQTFGGNSAVSYYLGTIFAKANSNIYCNCTVNGFIRKTDTSYATTSCLCLFLVGLSFCFQESHNLKELTPILTLVGILGFGIGFAIGMSGIPWVIMAEIFPVYVKASAGSLVVLTSWASSWVVTYTFNFMLEWSSAGTFFIFSGMCALTILFVWKLVPETKGRTLEEIQSTLITQIPGKNSVIDNIALKNQKVMAFILLSRCVAVLVFLLSSQSALPVVTNDPSNTLSSWSSNSSPCNWTRVSCNQVNQRVIGLDLSGLRLKGSISPHIGNLSFLRSLHLQQNQFTGVIPDQIGALSRLSVLNMSLNSITGPIPLNLTKCLNLQILDLMQNEISGTIPEELSSLKSLEILNLGGNNLSGTIPPSFANISSLLTLDLATNNIGGLIPADFDRLKNLKHLDLSINNLTGNVPLSLYNISSLAFLAVASNQLRGEIPDDVGDRLPNLLNFNFCFNKFTGSIPRSLHNVTNIQSIRMAHNRLSGYVPPGLGNLPELQMYNIGYNQIKSSGDEGLNFLTSLVNSSYLNFLAIDGNLLEGPIPESIGNLSNSLRSLYLGGNRIYGRIPASIGHLRSLALLNVSYNYISGEIPPEIGELTNLQELHLAANKISDRIPNSLGKLQKLDVIDLSANELVGSIPTTFVNFQQLVSIDLSSNRLNGSIPKEIFSLSRLSATLNLSSNQLTGSLPQEIKGLENIATVDFSHNHLTGSIPDAIGSWKSLEKLFMDDNMFSGAIPATLGDVKGLEILDLSSNQISGTIPNNLEKLKALHLLNLSFNDLEGLLPHEGVFRNLSRIHVEGNTKLCLELTCWNNQHGKRTSTAIYIVIASIAAVAVCSVIAVLLCVRKRTGKIMPRANSIKLQHPTITYRELQYGLGLEPSTAGDVYSYGVMLLELFTGRSPTHEAFSGGLSIIKWVQSAFPANIEQVVDPELLLSIQDFQSDVRLTSPEKQHECLISVLGVGLSCTVDSPVVKAAALGLYTDKKALLSFKSQVTIDPSNTLSSWSSNSSPCNWTRVSCNQVKQRVIGLDLSGLRLKGSVSPHIGNLSFLRSLHLQENQFTGVIPDQIGSLSRLSVLNMSFNSITGPIPLNLTTCLNLQILDLMQNEISGAIPEELSSLKRLEILTLGGNNLSGTIPPSFANISSLLTLNLATNNLGGLIPADFGRLKNLKHLVLSVNNLTGSVPLSLYNISSLVILAVASNQLRGEIPDDVGDRLPNLLNFIFCFNKFTGSIPRSLHNVTNIQSIRMSFNLLSGYVPAGLGNLPELQTYNIGYNQIKSSGSGDEGLNFLTSLVNSSHLYYLAIDGNLLEGPIPESIGNLSSSLRSLYLGGNRIYGRIPASIRHLRSLALLNISYNYVSGEIPPEIGELTNLQELHLAANKISGRIPNFLGKLQKLNVIDLSANELVGSMPTTFVNFQQLVSIDLSRNRLNGSIPKEVISLSSLSKTLNLSSNQLTGSLPQEIKGLENVAAVDFSHNHLTGSIPATIGSWKSLERLFMDDNMFSGAIPATLGDVKGLEILDLSSNQISGTIPDNLEKLQALQLLNLSFNDLEGLLPKEGAFTNLSRIHVEGNSKLCLDLTCWNNQHGERTSTAIYIVIASIAAVAVCSVIAFLLCVRKRKGKIMPRANSIKLQHPTITYRELRKATGKYGLGLQPSTSGDVYSYGVMLLELFTGRSPTQEAFSGGLSIIKWVQSAFPANIEQVVDPELLLSIQDFQPDARFTSPGKQQECLISVLGVGLSCTVDSPDQRADMRDSLQKLKMARDTLLRPPLDHEPDLDLEAGIGDSSMTTMPCFKLRLAKKTHHFLCLFKPSILFPVNVKASAGSLVVLTSCASSWVVTYTFNFMLEWSSAGESSPSLSHRHIHTQIARSFFIKILCRIFLAGTFFIFSGMCALTILFVWKLVPETKGRTLEEIQSACSADFVKGALNEIPSTSSPIQFEEFKELLFSKSTAKRKIIQLYIEQKIEDHKKGLTELDMSDEDLTRRLPGLERKGMP</sequence>
<keyword evidence="7" id="KW-0723">Serine/threonine-protein kinase</keyword>
<keyword evidence="8" id="KW-0433">Leucine-rich repeat</keyword>
<evidence type="ECO:0000256" key="12">
    <source>
        <dbReference type="ARBA" id="ARBA00022737"/>
    </source>
</evidence>
<keyword evidence="9" id="KW-0808">Transferase</keyword>
<evidence type="ECO:0000313" key="23">
    <source>
        <dbReference type="EMBL" id="KAF9681634.1"/>
    </source>
</evidence>
<dbReference type="GO" id="GO:0022857">
    <property type="term" value="F:transmembrane transporter activity"/>
    <property type="evidence" value="ECO:0007669"/>
    <property type="project" value="InterPro"/>
</dbReference>
<organism evidence="23 24">
    <name type="scientific">Salix dunnii</name>
    <dbReference type="NCBI Taxonomy" id="1413687"/>
    <lineage>
        <taxon>Eukaryota</taxon>
        <taxon>Viridiplantae</taxon>
        <taxon>Streptophyta</taxon>
        <taxon>Embryophyta</taxon>
        <taxon>Tracheophyta</taxon>
        <taxon>Spermatophyta</taxon>
        <taxon>Magnoliopsida</taxon>
        <taxon>eudicotyledons</taxon>
        <taxon>Gunneridae</taxon>
        <taxon>Pentapetalae</taxon>
        <taxon>rosids</taxon>
        <taxon>fabids</taxon>
        <taxon>Malpighiales</taxon>
        <taxon>Salicaceae</taxon>
        <taxon>Saliceae</taxon>
        <taxon>Salix</taxon>
    </lineage>
</organism>
<dbReference type="Gene3D" id="1.20.1250.20">
    <property type="entry name" value="MFS general substrate transporter like domains"/>
    <property type="match status" value="4"/>
</dbReference>
<dbReference type="SUPFAM" id="SSF103473">
    <property type="entry name" value="MFS general substrate transporter"/>
    <property type="match status" value="2"/>
</dbReference>
<evidence type="ECO:0000256" key="3">
    <source>
        <dbReference type="ARBA" id="ARBA00009592"/>
    </source>
</evidence>
<dbReference type="Pfam" id="PF23598">
    <property type="entry name" value="LRR_14"/>
    <property type="match status" value="2"/>
</dbReference>
<feature type="transmembrane region" description="Helical" evidence="20">
    <location>
        <begin position="1027"/>
        <end position="1050"/>
    </location>
</feature>
<evidence type="ECO:0000256" key="1">
    <source>
        <dbReference type="ARBA" id="ARBA00004141"/>
    </source>
</evidence>
<feature type="transmembrane region" description="Helical" evidence="20">
    <location>
        <begin position="38"/>
        <end position="59"/>
    </location>
</feature>
<evidence type="ECO:0000256" key="4">
    <source>
        <dbReference type="ARBA" id="ARBA00012513"/>
    </source>
</evidence>
<keyword evidence="10 20" id="KW-0812">Transmembrane</keyword>
<dbReference type="Gene3D" id="1.10.510.10">
    <property type="entry name" value="Transferase(Phosphotransferase) domain 1"/>
    <property type="match status" value="2"/>
</dbReference>
<dbReference type="SMART" id="SM00369">
    <property type="entry name" value="LRR_TYP"/>
    <property type="match status" value="17"/>
</dbReference>
<dbReference type="InterPro" id="IPR055414">
    <property type="entry name" value="LRR_R13L4/SHOC2-like"/>
</dbReference>
<dbReference type="EMBL" id="JADGMS010000005">
    <property type="protein sequence ID" value="KAF9681634.1"/>
    <property type="molecule type" value="Genomic_DNA"/>
</dbReference>
<dbReference type="OrthoDB" id="676979at2759"/>
<evidence type="ECO:0000256" key="18">
    <source>
        <dbReference type="ARBA" id="ARBA00023180"/>
    </source>
</evidence>
<feature type="domain" description="Disease resistance R13L4/SHOC-2-like LRR" evidence="22">
    <location>
        <begin position="724"/>
        <end position="840"/>
    </location>
</feature>
<protein>
    <recommendedName>
        <fullName evidence="4">non-specific serine/threonine protein kinase</fullName>
        <ecNumber evidence="4">2.7.11.1</ecNumber>
    </recommendedName>
</protein>
<dbReference type="FunFam" id="3.80.10.10:FF:000288">
    <property type="entry name" value="LRR receptor-like serine/threonine-protein kinase EFR"/>
    <property type="match status" value="2"/>
</dbReference>
<evidence type="ECO:0000256" key="17">
    <source>
        <dbReference type="ARBA" id="ARBA00023136"/>
    </source>
</evidence>
<keyword evidence="12" id="KW-0677">Repeat</keyword>
<keyword evidence="16 20" id="KW-1133">Transmembrane helix</keyword>
<dbReference type="PROSITE" id="PS51450">
    <property type="entry name" value="LRR"/>
    <property type="match status" value="2"/>
</dbReference>
<dbReference type="Pfam" id="PF08263">
    <property type="entry name" value="LRRNT_2"/>
    <property type="match status" value="2"/>
</dbReference>
<evidence type="ECO:0000256" key="14">
    <source>
        <dbReference type="ARBA" id="ARBA00022777"/>
    </source>
</evidence>
<dbReference type="InterPro" id="IPR005828">
    <property type="entry name" value="MFS_sugar_transport-like"/>
</dbReference>
<dbReference type="InterPro" id="IPR001611">
    <property type="entry name" value="Leu-rich_rpt"/>
</dbReference>
<dbReference type="InterPro" id="IPR050994">
    <property type="entry name" value="At_inactive_RLKs"/>
</dbReference>
<accession>A0A835MYG0</accession>
<feature type="transmembrane region" description="Helical" evidence="20">
    <location>
        <begin position="2083"/>
        <end position="2104"/>
    </location>
</feature>
<evidence type="ECO:0000256" key="10">
    <source>
        <dbReference type="ARBA" id="ARBA00022692"/>
    </source>
</evidence>
<keyword evidence="5" id="KW-0813">Transport</keyword>
<dbReference type="PANTHER" id="PTHR48010">
    <property type="entry name" value="OS05G0588300 PROTEIN"/>
    <property type="match status" value="1"/>
</dbReference>
<dbReference type="Proteomes" id="UP000657918">
    <property type="component" value="Unassembled WGS sequence"/>
</dbReference>
<comment type="subcellular location">
    <subcellularLocation>
        <location evidence="2">Cell membrane</location>
        <topology evidence="2">Single-pass type I membrane protein</topology>
    </subcellularLocation>
    <subcellularLocation>
        <location evidence="1">Membrane</location>
        <topology evidence="1">Multi-pass membrane protein</topology>
    </subcellularLocation>
</comment>
<feature type="compositionally biased region" description="Acidic residues" evidence="19">
    <location>
        <begin position="1"/>
        <end position="10"/>
    </location>
</feature>
<evidence type="ECO:0000256" key="2">
    <source>
        <dbReference type="ARBA" id="ARBA00004251"/>
    </source>
</evidence>
<evidence type="ECO:0000256" key="11">
    <source>
        <dbReference type="ARBA" id="ARBA00022729"/>
    </source>
</evidence>
<dbReference type="InterPro" id="IPR032675">
    <property type="entry name" value="LRR_dom_sf"/>
</dbReference>
<feature type="domain" description="Leucine-rich repeat-containing N-terminal plant-type" evidence="21">
    <location>
        <begin position="1186"/>
        <end position="1224"/>
    </location>
</feature>
<dbReference type="GO" id="GO:0005524">
    <property type="term" value="F:ATP binding"/>
    <property type="evidence" value="ECO:0007669"/>
    <property type="project" value="UniProtKB-KW"/>
</dbReference>
<evidence type="ECO:0000256" key="8">
    <source>
        <dbReference type="ARBA" id="ARBA00022614"/>
    </source>
</evidence>
<keyword evidence="6" id="KW-1003">Cell membrane</keyword>
<evidence type="ECO:0000256" key="13">
    <source>
        <dbReference type="ARBA" id="ARBA00022741"/>
    </source>
</evidence>
<feature type="transmembrane region" description="Helical" evidence="20">
    <location>
        <begin position="282"/>
        <end position="306"/>
    </location>
</feature>
<feature type="transmembrane region" description="Helical" evidence="20">
    <location>
        <begin position="1797"/>
        <end position="1820"/>
    </location>
</feature>
<dbReference type="InterPro" id="IPR011009">
    <property type="entry name" value="Kinase-like_dom_sf"/>
</dbReference>
<dbReference type="InterPro" id="IPR003591">
    <property type="entry name" value="Leu-rich_rpt_typical-subtyp"/>
</dbReference>
<reference evidence="23 24" key="1">
    <citation type="submission" date="2020-10" db="EMBL/GenBank/DDBJ databases">
        <title>Plant Genome Project.</title>
        <authorList>
            <person name="Zhang R.-G."/>
        </authorList>
    </citation>
    <scope>NUCLEOTIDE SEQUENCE [LARGE SCALE GENOMIC DNA]</scope>
    <source>
        <strain evidence="23">FAFU-HL-1</strain>
        <tissue evidence="23">Leaf</tissue>
    </source>
</reference>
<evidence type="ECO:0000256" key="19">
    <source>
        <dbReference type="SAM" id="MobiDB-lite"/>
    </source>
</evidence>
<keyword evidence="24" id="KW-1185">Reference proteome</keyword>
<comment type="similarity">
    <text evidence="3">Belongs to the RLP family.</text>
</comment>
<keyword evidence="11" id="KW-0732">Signal</keyword>